<dbReference type="KEGG" id="mgal:NCTC10186_00534"/>
<evidence type="ECO:0000256" key="4">
    <source>
        <dbReference type="ARBA" id="ARBA00022857"/>
    </source>
</evidence>
<dbReference type="Pfam" id="PF07992">
    <property type="entry name" value="Pyr_redox_2"/>
    <property type="match status" value="1"/>
</dbReference>
<dbReference type="GO" id="GO:0050660">
    <property type="term" value="F:flavin adenine dinucleotide binding"/>
    <property type="evidence" value="ECO:0007669"/>
    <property type="project" value="TreeGrafter"/>
</dbReference>
<dbReference type="AlphaFoldDB" id="A0A449AZZ2"/>
<dbReference type="EC" id="1.8.1.4" evidence="14"/>
<sequence length="459" mass="52226">MKQFDLLIIGWGKAGKTIAARAATDKLKVAIVEIDPLMYGGTCINVGCLPTKSLVHSGKLLKQMEDLGMKRDFETNNFYFQNAMNYKRTFVEKLNQKNYQALANLEDVSVFLGQAEFVSDQVVKVVKSNGQEELIKANKIVINTGSTPRKWDLLENYQGQNIHYSNQILELKTLPKKLLIVGGGFIGLEFASYFNNFGSEVHVIIPTNDFMPSEDHEDAQFVLKLMQKQGIKFHFNTKVEQVNDLNSELVEVTLQENNQIRKDQFDKILVAIGRVPNIETLKLENTSIQVEKGAIKVNDYLETTVKNIFAVGDVKGGAFFTYISLDDYRIVYPQIINKQAQYNLSERKNIPTTTFLDPSYARSGLNEKQAKSLGINYQVKYALTNSIPKAHVIRETEGFTKILIDENDQIIGATIFHYEAHEMINLLTLAINKKLKYQELRDMIYTHPIYTESLNEILK</sequence>
<feature type="active site" description="Proton acceptor" evidence="8">
    <location>
        <position position="447"/>
    </location>
</feature>
<feature type="binding site" evidence="9">
    <location>
        <begin position="144"/>
        <end position="146"/>
    </location>
    <ligand>
        <name>FAD</name>
        <dbReference type="ChEBI" id="CHEBI:57692"/>
    </ligand>
</feature>
<dbReference type="Gene3D" id="3.50.50.60">
    <property type="entry name" value="FAD/NAD(P)-binding domain"/>
    <property type="match status" value="2"/>
</dbReference>
<dbReference type="PANTHER" id="PTHR43014">
    <property type="entry name" value="MERCURIC REDUCTASE"/>
    <property type="match status" value="1"/>
</dbReference>
<dbReference type="Pfam" id="PF02852">
    <property type="entry name" value="Pyr_redox_dim"/>
    <property type="match status" value="1"/>
</dbReference>
<dbReference type="PRINTS" id="PR00411">
    <property type="entry name" value="PNDRDTASEI"/>
</dbReference>
<evidence type="ECO:0000313" key="14">
    <source>
        <dbReference type="EMBL" id="VEU73045.1"/>
    </source>
</evidence>
<evidence type="ECO:0000256" key="9">
    <source>
        <dbReference type="PIRSR" id="PIRSR000350-3"/>
    </source>
</evidence>
<keyword evidence="14" id="KW-0614">Plasmid</keyword>
<evidence type="ECO:0000256" key="5">
    <source>
        <dbReference type="ARBA" id="ARBA00023002"/>
    </source>
</evidence>
<evidence type="ECO:0000256" key="6">
    <source>
        <dbReference type="ARBA" id="ARBA00023157"/>
    </source>
</evidence>
<dbReference type="SUPFAM" id="SSF51905">
    <property type="entry name" value="FAD/NAD(P)-binding domain"/>
    <property type="match status" value="1"/>
</dbReference>
<dbReference type="InterPro" id="IPR016156">
    <property type="entry name" value="FAD/NAD-linked_Rdtase_dimer_sf"/>
</dbReference>
<proteinExistence type="inferred from homology"/>
<dbReference type="PIRSF" id="PIRSF000350">
    <property type="entry name" value="Mercury_reductase_MerA"/>
    <property type="match status" value="1"/>
</dbReference>
<dbReference type="PRINTS" id="PR00368">
    <property type="entry name" value="FADPNR"/>
</dbReference>
<reference evidence="14 15" key="1">
    <citation type="submission" date="2019-01" db="EMBL/GenBank/DDBJ databases">
        <authorList>
            <consortium name="Pathogen Informatics"/>
        </authorList>
    </citation>
    <scope>NUCLEOTIDE SEQUENCE [LARGE SCALE GENOMIC DNA]</scope>
    <source>
        <strain evidence="14 15">NCTC10186</strain>
        <plasmid evidence="15">2</plasmid>
    </source>
</reference>
<keyword evidence="2 11" id="KW-0285">Flavoprotein</keyword>
<dbReference type="OrthoDB" id="9807946at2"/>
<feature type="binding site" evidence="9">
    <location>
        <position position="52"/>
    </location>
    <ligand>
        <name>FAD</name>
        <dbReference type="ChEBI" id="CHEBI:57692"/>
    </ligand>
</feature>
<dbReference type="Proteomes" id="UP000289862">
    <property type="component" value="Plasmid 2"/>
</dbReference>
<dbReference type="SUPFAM" id="SSF55424">
    <property type="entry name" value="FAD/NAD-linked reductases, dimerisation (C-terminal) domain"/>
    <property type="match status" value="1"/>
</dbReference>
<keyword evidence="7 11" id="KW-0676">Redox-active center</keyword>
<keyword evidence="5 11" id="KW-0560">Oxidoreductase</keyword>
<feature type="binding site" evidence="9">
    <location>
        <position position="313"/>
    </location>
    <ligand>
        <name>FAD</name>
        <dbReference type="ChEBI" id="CHEBI:57692"/>
    </ligand>
</feature>
<evidence type="ECO:0000256" key="10">
    <source>
        <dbReference type="PIRSR" id="PIRSR000350-4"/>
    </source>
</evidence>
<dbReference type="GO" id="GO:0003955">
    <property type="term" value="F:NAD(P)H dehydrogenase (quinone) activity"/>
    <property type="evidence" value="ECO:0007669"/>
    <property type="project" value="TreeGrafter"/>
</dbReference>
<feature type="binding site" evidence="9">
    <location>
        <position position="273"/>
    </location>
    <ligand>
        <name>NAD(+)</name>
        <dbReference type="ChEBI" id="CHEBI:57540"/>
    </ligand>
</feature>
<dbReference type="GO" id="GO:0004148">
    <property type="term" value="F:dihydrolipoyl dehydrogenase (NADH) activity"/>
    <property type="evidence" value="ECO:0007669"/>
    <property type="project" value="UniProtKB-EC"/>
</dbReference>
<feature type="domain" description="Pyridine nucleotide-disulphide oxidoreductase dimerisation" evidence="12">
    <location>
        <begin position="350"/>
        <end position="456"/>
    </location>
</feature>
<dbReference type="InterPro" id="IPR012999">
    <property type="entry name" value="Pyr_OxRdtase_I_AS"/>
</dbReference>
<evidence type="ECO:0000256" key="3">
    <source>
        <dbReference type="ARBA" id="ARBA00022827"/>
    </source>
</evidence>
<feature type="binding site" evidence="9">
    <location>
        <begin position="182"/>
        <end position="189"/>
    </location>
    <ligand>
        <name>NAD(+)</name>
        <dbReference type="ChEBI" id="CHEBI:57540"/>
    </ligand>
</feature>
<gene>
    <name evidence="14" type="primary">trxB_2</name>
    <name evidence="14" type="ORF">NCTC10186_00534</name>
</gene>
<dbReference type="PANTHER" id="PTHR43014:SF4">
    <property type="entry name" value="PYRIDINE NUCLEOTIDE-DISULFIDE OXIDOREDUCTASE RCLA-RELATED"/>
    <property type="match status" value="1"/>
</dbReference>
<keyword evidence="6" id="KW-1015">Disulfide bond</keyword>
<keyword evidence="15" id="KW-1185">Reference proteome</keyword>
<evidence type="ECO:0000256" key="7">
    <source>
        <dbReference type="ARBA" id="ARBA00023284"/>
    </source>
</evidence>
<evidence type="ECO:0000313" key="15">
    <source>
        <dbReference type="Proteomes" id="UP000289862"/>
    </source>
</evidence>
<evidence type="ECO:0000256" key="11">
    <source>
        <dbReference type="RuleBase" id="RU003691"/>
    </source>
</evidence>
<dbReference type="InterPro" id="IPR004099">
    <property type="entry name" value="Pyr_nucl-diS_OxRdtase_dimer"/>
</dbReference>
<feature type="disulfide bond" description="Redox-active" evidence="10">
    <location>
        <begin position="43"/>
        <end position="48"/>
    </location>
</feature>
<dbReference type="InterPro" id="IPR001100">
    <property type="entry name" value="Pyr_nuc-diS_OxRdtase"/>
</dbReference>
<keyword evidence="4" id="KW-0521">NADP</keyword>
<evidence type="ECO:0000259" key="13">
    <source>
        <dbReference type="Pfam" id="PF07992"/>
    </source>
</evidence>
<comment type="cofactor">
    <cofactor evidence="9">
        <name>FAD</name>
        <dbReference type="ChEBI" id="CHEBI:57692"/>
    </cofactor>
    <text evidence="9">Binds 1 FAD per subunit.</text>
</comment>
<organism evidence="14 15">
    <name type="scientific">Mycoplasmopsis gallopavonis</name>
    <dbReference type="NCBI Taxonomy" id="76629"/>
    <lineage>
        <taxon>Bacteria</taxon>
        <taxon>Bacillati</taxon>
        <taxon>Mycoplasmatota</taxon>
        <taxon>Mycoplasmoidales</taxon>
        <taxon>Metamycoplasmataceae</taxon>
        <taxon>Mycoplasmopsis</taxon>
    </lineage>
</organism>
<protein>
    <submittedName>
        <fullName evidence="14">Thioredoxin reductase</fullName>
        <ecNumber evidence="14">1.8.1.4</ecNumber>
    </submittedName>
</protein>
<evidence type="ECO:0000256" key="8">
    <source>
        <dbReference type="PIRSR" id="PIRSR000350-2"/>
    </source>
</evidence>
<evidence type="ECO:0000256" key="1">
    <source>
        <dbReference type="ARBA" id="ARBA00007532"/>
    </source>
</evidence>
<accession>A0A449AZZ2</accession>
<evidence type="ECO:0000256" key="2">
    <source>
        <dbReference type="ARBA" id="ARBA00022630"/>
    </source>
</evidence>
<dbReference type="PROSITE" id="PS00076">
    <property type="entry name" value="PYRIDINE_REDOX_1"/>
    <property type="match status" value="1"/>
</dbReference>
<feature type="domain" description="FAD/NAD(P)-binding" evidence="13">
    <location>
        <begin position="4"/>
        <end position="315"/>
    </location>
</feature>
<dbReference type="EMBL" id="LR215032">
    <property type="protein sequence ID" value="VEU73045.1"/>
    <property type="molecule type" value="Genomic_DNA"/>
</dbReference>
<dbReference type="InterPro" id="IPR036188">
    <property type="entry name" value="FAD/NAD-bd_sf"/>
</dbReference>
<comment type="similarity">
    <text evidence="1 11">Belongs to the class-I pyridine nucleotide-disulfide oxidoreductase family.</text>
</comment>
<geneLocation type="plasmid" evidence="14 15">
    <name>2</name>
</geneLocation>
<keyword evidence="9" id="KW-0547">Nucleotide-binding</keyword>
<keyword evidence="9" id="KW-0520">NAD</keyword>
<dbReference type="Gene3D" id="3.30.390.30">
    <property type="match status" value="1"/>
</dbReference>
<keyword evidence="3 9" id="KW-0274">FAD</keyword>
<dbReference type="RefSeq" id="WP_119572205.1">
    <property type="nucleotide sequence ID" value="NZ_LR215032.1"/>
</dbReference>
<evidence type="ECO:0000259" key="12">
    <source>
        <dbReference type="Pfam" id="PF02852"/>
    </source>
</evidence>
<name>A0A449AZZ2_9BACT</name>
<dbReference type="InterPro" id="IPR023753">
    <property type="entry name" value="FAD/NAD-binding_dom"/>
</dbReference>